<feature type="transmembrane region" description="Helical" evidence="1">
    <location>
        <begin position="41"/>
        <end position="61"/>
    </location>
</feature>
<protein>
    <submittedName>
        <fullName evidence="3">PH domain-containing protein</fullName>
    </submittedName>
</protein>
<dbReference type="InterPro" id="IPR019692">
    <property type="entry name" value="CFP-6_PH"/>
</dbReference>
<feature type="transmembrane region" description="Helical" evidence="1">
    <location>
        <begin position="16"/>
        <end position="35"/>
    </location>
</feature>
<sequence>MPNEPYFPVYRAARGLRGAGVAVAAPVMLLGYLSLAGAPGTVLLTWTVIVLVLFPLLFVALRRSRTVTHPEHIEIRQPFGTRRIPWREIRAIEITGSRATGRYVLVREGSGRRRGLPHVNSRALGDSLDAEVRRLYALWEWLR</sequence>
<feature type="domain" description="Low molecular weight protein antigen 6 PH" evidence="2">
    <location>
        <begin position="63"/>
        <end position="133"/>
    </location>
</feature>
<organism evidence="3 4">
    <name type="scientific">Streptomyces millisiae</name>
    <dbReference type="NCBI Taxonomy" id="3075542"/>
    <lineage>
        <taxon>Bacteria</taxon>
        <taxon>Bacillati</taxon>
        <taxon>Actinomycetota</taxon>
        <taxon>Actinomycetes</taxon>
        <taxon>Kitasatosporales</taxon>
        <taxon>Streptomycetaceae</taxon>
        <taxon>Streptomyces</taxon>
    </lineage>
</organism>
<evidence type="ECO:0000259" key="2">
    <source>
        <dbReference type="Pfam" id="PF10756"/>
    </source>
</evidence>
<keyword evidence="1" id="KW-0472">Membrane</keyword>
<reference evidence="4" key="1">
    <citation type="submission" date="2023-07" db="EMBL/GenBank/DDBJ databases">
        <title>30 novel species of actinomycetes from the DSMZ collection.</title>
        <authorList>
            <person name="Nouioui I."/>
        </authorList>
    </citation>
    <scope>NUCLEOTIDE SEQUENCE [LARGE SCALE GENOMIC DNA]</scope>
    <source>
        <strain evidence="4">DSM 44918</strain>
    </source>
</reference>
<keyword evidence="1" id="KW-0812">Transmembrane</keyword>
<evidence type="ECO:0000313" key="4">
    <source>
        <dbReference type="Proteomes" id="UP001183420"/>
    </source>
</evidence>
<name>A0ABU2LP57_9ACTN</name>
<evidence type="ECO:0000256" key="1">
    <source>
        <dbReference type="SAM" id="Phobius"/>
    </source>
</evidence>
<proteinExistence type="predicted"/>
<accession>A0ABU2LP57</accession>
<comment type="caution">
    <text evidence="3">The sequence shown here is derived from an EMBL/GenBank/DDBJ whole genome shotgun (WGS) entry which is preliminary data.</text>
</comment>
<keyword evidence="1" id="KW-1133">Transmembrane helix</keyword>
<gene>
    <name evidence="3" type="ORF">RNC47_13655</name>
</gene>
<evidence type="ECO:0000313" key="3">
    <source>
        <dbReference type="EMBL" id="MDT0319384.1"/>
    </source>
</evidence>
<dbReference type="EMBL" id="JAVREM010000013">
    <property type="protein sequence ID" value="MDT0319384.1"/>
    <property type="molecule type" value="Genomic_DNA"/>
</dbReference>
<dbReference type="Pfam" id="PF10756">
    <property type="entry name" value="bPH_6"/>
    <property type="match status" value="1"/>
</dbReference>
<dbReference type="Proteomes" id="UP001183420">
    <property type="component" value="Unassembled WGS sequence"/>
</dbReference>
<keyword evidence="4" id="KW-1185">Reference proteome</keyword>
<dbReference type="RefSeq" id="WP_311598647.1">
    <property type="nucleotide sequence ID" value="NZ_JAVREM010000013.1"/>
</dbReference>